<dbReference type="SUPFAM" id="SSF53474">
    <property type="entry name" value="alpha/beta-Hydrolases"/>
    <property type="match status" value="1"/>
</dbReference>
<dbReference type="Gene3D" id="3.40.50.1820">
    <property type="entry name" value="alpha/beta hydrolase"/>
    <property type="match status" value="1"/>
</dbReference>
<proteinExistence type="predicted"/>
<sequence length="269" mass="29407">MPSSTLSEPAGEPEFFFRSLNPTGTETILLIHGAFGSSKEWDDVVPPLIKNGYHVLIPDLPAHGQSVAIQPFKVAYAAQLILELVTKYAQNGRAHIVGLSLGAHIAAYMAEYGSPDQVLSVIASGYNYFQPPQLTVPLFAPPLFFLHHLTMAVTNPRAEIAALQKGETSYGLIEEVTRTIVQPREIGDIHVRLLAVASASKDTWLARDRLGSSKTLFEAVIGGHENGSRAVMHRGIRHNWHAEEPALFGALVLAWVRGEPLDSNFEDIE</sequence>
<dbReference type="InterPro" id="IPR050266">
    <property type="entry name" value="AB_hydrolase_sf"/>
</dbReference>
<dbReference type="AlphaFoldDB" id="A0A9W9MIB8"/>
<dbReference type="GO" id="GO:0016020">
    <property type="term" value="C:membrane"/>
    <property type="evidence" value="ECO:0007669"/>
    <property type="project" value="TreeGrafter"/>
</dbReference>
<dbReference type="GO" id="GO:0017000">
    <property type="term" value="P:antibiotic biosynthetic process"/>
    <property type="evidence" value="ECO:0007669"/>
    <property type="project" value="UniProtKB-ARBA"/>
</dbReference>
<dbReference type="PANTHER" id="PTHR43798:SF33">
    <property type="entry name" value="HYDROLASE, PUTATIVE (AFU_ORTHOLOGUE AFUA_2G14860)-RELATED"/>
    <property type="match status" value="1"/>
</dbReference>
<comment type="caution">
    <text evidence="2">The sequence shown here is derived from an EMBL/GenBank/DDBJ whole genome shotgun (WGS) entry which is preliminary data.</text>
</comment>
<dbReference type="Pfam" id="PF00561">
    <property type="entry name" value="Abhydrolase_1"/>
    <property type="match status" value="1"/>
</dbReference>
<dbReference type="RefSeq" id="XP_058307815.1">
    <property type="nucleotide sequence ID" value="XM_058453624.1"/>
</dbReference>
<accession>A0A9W9MIB8</accession>
<evidence type="ECO:0000259" key="1">
    <source>
        <dbReference type="Pfam" id="PF00561"/>
    </source>
</evidence>
<protein>
    <recommendedName>
        <fullName evidence="1">AB hydrolase-1 domain-containing protein</fullName>
    </recommendedName>
</protein>
<evidence type="ECO:0000313" key="2">
    <source>
        <dbReference type="EMBL" id="KAJ5201899.1"/>
    </source>
</evidence>
<organism evidence="2 3">
    <name type="scientific">Penicillium cinerascens</name>
    <dbReference type="NCBI Taxonomy" id="70096"/>
    <lineage>
        <taxon>Eukaryota</taxon>
        <taxon>Fungi</taxon>
        <taxon>Dikarya</taxon>
        <taxon>Ascomycota</taxon>
        <taxon>Pezizomycotina</taxon>
        <taxon>Eurotiomycetes</taxon>
        <taxon>Eurotiomycetidae</taxon>
        <taxon>Eurotiales</taxon>
        <taxon>Aspergillaceae</taxon>
        <taxon>Penicillium</taxon>
    </lineage>
</organism>
<dbReference type="EMBL" id="JAPQKR010000013">
    <property type="protein sequence ID" value="KAJ5201899.1"/>
    <property type="molecule type" value="Genomic_DNA"/>
</dbReference>
<feature type="domain" description="AB hydrolase-1" evidence="1">
    <location>
        <begin position="27"/>
        <end position="126"/>
    </location>
</feature>
<reference evidence="2" key="2">
    <citation type="journal article" date="2023" name="IMA Fungus">
        <title>Comparative genomic study of the Penicillium genus elucidates a diverse pangenome and 15 lateral gene transfer events.</title>
        <authorList>
            <person name="Petersen C."/>
            <person name="Sorensen T."/>
            <person name="Nielsen M.R."/>
            <person name="Sondergaard T.E."/>
            <person name="Sorensen J.L."/>
            <person name="Fitzpatrick D.A."/>
            <person name="Frisvad J.C."/>
            <person name="Nielsen K.L."/>
        </authorList>
    </citation>
    <scope>NUCLEOTIDE SEQUENCE</scope>
    <source>
        <strain evidence="2">IBT 15544</strain>
    </source>
</reference>
<dbReference type="GO" id="GO:0072330">
    <property type="term" value="P:monocarboxylic acid biosynthetic process"/>
    <property type="evidence" value="ECO:0007669"/>
    <property type="project" value="UniProtKB-ARBA"/>
</dbReference>
<evidence type="ECO:0000313" key="3">
    <source>
        <dbReference type="Proteomes" id="UP001150904"/>
    </source>
</evidence>
<dbReference type="InterPro" id="IPR029058">
    <property type="entry name" value="AB_hydrolase_fold"/>
</dbReference>
<name>A0A9W9MIB8_9EURO</name>
<gene>
    <name evidence="2" type="ORF">N7498_006562</name>
</gene>
<reference evidence="2" key="1">
    <citation type="submission" date="2022-12" db="EMBL/GenBank/DDBJ databases">
        <authorList>
            <person name="Petersen C."/>
        </authorList>
    </citation>
    <scope>NUCLEOTIDE SEQUENCE</scope>
    <source>
        <strain evidence="2">IBT 15544</strain>
    </source>
</reference>
<dbReference type="OrthoDB" id="8119704at2759"/>
<keyword evidence="3" id="KW-1185">Reference proteome</keyword>
<dbReference type="PANTHER" id="PTHR43798">
    <property type="entry name" value="MONOACYLGLYCEROL LIPASE"/>
    <property type="match status" value="1"/>
</dbReference>
<dbReference type="Proteomes" id="UP001150904">
    <property type="component" value="Unassembled WGS sequence"/>
</dbReference>
<dbReference type="GeneID" id="83180925"/>
<dbReference type="InterPro" id="IPR000073">
    <property type="entry name" value="AB_hydrolase_1"/>
</dbReference>